<dbReference type="Pfam" id="PF00107">
    <property type="entry name" value="ADH_zinc_N"/>
    <property type="match status" value="1"/>
</dbReference>
<dbReference type="InterPro" id="IPR011032">
    <property type="entry name" value="GroES-like_sf"/>
</dbReference>
<comment type="similarity">
    <text evidence="1">Belongs to the zinc-containing alcohol dehydrogenase family.</text>
</comment>
<evidence type="ECO:0000313" key="6">
    <source>
        <dbReference type="Proteomes" id="UP000236546"/>
    </source>
</evidence>
<protein>
    <recommendedName>
        <fullName evidence="4">Alcohol dehydrogenase-like C-terminal domain-containing protein</fullName>
    </recommendedName>
</protein>
<evidence type="ECO:0000313" key="5">
    <source>
        <dbReference type="EMBL" id="PNP45480.1"/>
    </source>
</evidence>
<reference evidence="5 6" key="1">
    <citation type="submission" date="2017-02" db="EMBL/GenBank/DDBJ databases">
        <title>Genomes of Trichoderma spp. with biocontrol activity.</title>
        <authorList>
            <person name="Gardiner D."/>
            <person name="Kazan K."/>
            <person name="Vos C."/>
            <person name="Harvey P."/>
        </authorList>
    </citation>
    <scope>NUCLEOTIDE SEQUENCE [LARGE SCALE GENOMIC DNA]</scope>
    <source>
        <strain evidence="5 6">A5MH</strain>
    </source>
</reference>
<sequence>MAMASSKAIMATAEATAIPSFPITTNGKPMPYSQRQLLRHDHRQPYRLHTDRKIPKLKFGDLLVEVYGIGLNPADWKSACVFSQQQSPVQYQSLTPFVLINKLNFRDLGYLLPSPAGLNEREFIGRIVASEVDQRCPLQFGEWVLAVPTDYRDIRKSTFQEYTIVCCYNAIRIPKHVDPFKIASMGVAYVAAGLSLGVCLGVTFTKGPKKREFNLLEIAKRRPEDIPDDIIAEVFDAMAPCYQAQPGEWLLVYGASTITGQIIIQLAKLGGLKVVGVADLSKHRQLLQSLGTDILVESSDLDQAKRDIKQRIPGSLRFAVDTVGSQTAAWCQQVLAERTSSRYCRPGYETPTNRLSSAYVATRGGGSKLSHLVALAGIPPTYSPNIQVHTVPIKLFHTSQYVGGHLSKWLYELLDTHKLLPPEVESMSGGLDAINGALEILKQGKTAGKGIVIRIKERDTLIESLSQA</sequence>
<dbReference type="Proteomes" id="UP000236546">
    <property type="component" value="Unassembled WGS sequence"/>
</dbReference>
<dbReference type="EMBL" id="MTYH01000024">
    <property type="protein sequence ID" value="PNP45480.1"/>
    <property type="molecule type" value="Genomic_DNA"/>
</dbReference>
<dbReference type="Gene3D" id="3.40.50.720">
    <property type="entry name" value="NAD(P)-binding Rossmann-like Domain"/>
    <property type="match status" value="1"/>
</dbReference>
<evidence type="ECO:0000256" key="1">
    <source>
        <dbReference type="ARBA" id="ARBA00008072"/>
    </source>
</evidence>
<name>A0A2K0TIX5_9HYPO</name>
<dbReference type="AlphaFoldDB" id="A0A2K0TIX5"/>
<proteinExistence type="inferred from homology"/>
<feature type="domain" description="Alcohol dehydrogenase-like C-terminal" evidence="4">
    <location>
        <begin position="260"/>
        <end position="329"/>
    </location>
</feature>
<organism evidence="5 6">
    <name type="scientific">Trichoderma gamsii</name>
    <dbReference type="NCBI Taxonomy" id="398673"/>
    <lineage>
        <taxon>Eukaryota</taxon>
        <taxon>Fungi</taxon>
        <taxon>Dikarya</taxon>
        <taxon>Ascomycota</taxon>
        <taxon>Pezizomycotina</taxon>
        <taxon>Sordariomycetes</taxon>
        <taxon>Hypocreomycetidae</taxon>
        <taxon>Hypocreales</taxon>
        <taxon>Hypocreaceae</taxon>
        <taxon>Trichoderma</taxon>
    </lineage>
</organism>
<dbReference type="PANTHER" id="PTHR45348">
    <property type="entry name" value="HYPOTHETICAL OXIDOREDUCTASE (EUROFUNG)"/>
    <property type="match status" value="1"/>
</dbReference>
<dbReference type="OrthoDB" id="201656at2759"/>
<dbReference type="SUPFAM" id="SSF50129">
    <property type="entry name" value="GroES-like"/>
    <property type="match status" value="1"/>
</dbReference>
<dbReference type="PANTHER" id="PTHR45348:SF2">
    <property type="entry name" value="ZINC-TYPE ALCOHOL DEHYDROGENASE-LIKE PROTEIN C2E1P3.01"/>
    <property type="match status" value="1"/>
</dbReference>
<keyword evidence="3" id="KW-0472">Membrane</keyword>
<evidence type="ECO:0000256" key="2">
    <source>
        <dbReference type="ARBA" id="ARBA00023002"/>
    </source>
</evidence>
<keyword evidence="3" id="KW-0812">Transmembrane</keyword>
<dbReference type="SUPFAM" id="SSF51735">
    <property type="entry name" value="NAD(P)-binding Rossmann-fold domains"/>
    <property type="match status" value="1"/>
</dbReference>
<dbReference type="InterPro" id="IPR047122">
    <property type="entry name" value="Trans-enoyl_RdTase-like"/>
</dbReference>
<accession>A0A2K0TIX5</accession>
<dbReference type="Gene3D" id="3.90.180.10">
    <property type="entry name" value="Medium-chain alcohol dehydrogenases, catalytic domain"/>
    <property type="match status" value="1"/>
</dbReference>
<keyword evidence="3" id="KW-1133">Transmembrane helix</keyword>
<dbReference type="InterPro" id="IPR013149">
    <property type="entry name" value="ADH-like_C"/>
</dbReference>
<dbReference type="GO" id="GO:0016651">
    <property type="term" value="F:oxidoreductase activity, acting on NAD(P)H"/>
    <property type="evidence" value="ECO:0007669"/>
    <property type="project" value="InterPro"/>
</dbReference>
<evidence type="ECO:0000256" key="3">
    <source>
        <dbReference type="SAM" id="Phobius"/>
    </source>
</evidence>
<feature type="transmembrane region" description="Helical" evidence="3">
    <location>
        <begin position="182"/>
        <end position="204"/>
    </location>
</feature>
<gene>
    <name evidence="5" type="ORF">TGAMA5MH_02703</name>
</gene>
<keyword evidence="2" id="KW-0560">Oxidoreductase</keyword>
<comment type="caution">
    <text evidence="5">The sequence shown here is derived from an EMBL/GenBank/DDBJ whole genome shotgun (WGS) entry which is preliminary data.</text>
</comment>
<dbReference type="InterPro" id="IPR036291">
    <property type="entry name" value="NAD(P)-bd_dom_sf"/>
</dbReference>
<evidence type="ECO:0000259" key="4">
    <source>
        <dbReference type="Pfam" id="PF00107"/>
    </source>
</evidence>